<reference evidence="1" key="1">
    <citation type="journal article" date="2014" name="Front. Microbiol.">
        <title>High frequency of phylogenetically diverse reductive dehalogenase-homologous genes in deep subseafloor sedimentary metagenomes.</title>
        <authorList>
            <person name="Kawai M."/>
            <person name="Futagami T."/>
            <person name="Toyoda A."/>
            <person name="Takaki Y."/>
            <person name="Nishi S."/>
            <person name="Hori S."/>
            <person name="Arai W."/>
            <person name="Tsubouchi T."/>
            <person name="Morono Y."/>
            <person name="Uchiyama I."/>
            <person name="Ito T."/>
            <person name="Fujiyama A."/>
            <person name="Inagaki F."/>
            <person name="Takami H."/>
        </authorList>
    </citation>
    <scope>NUCLEOTIDE SEQUENCE</scope>
    <source>
        <strain evidence="1">Expedition CK06-06</strain>
    </source>
</reference>
<evidence type="ECO:0000313" key="1">
    <source>
        <dbReference type="EMBL" id="GAJ17966.1"/>
    </source>
</evidence>
<organism evidence="1">
    <name type="scientific">marine sediment metagenome</name>
    <dbReference type="NCBI Taxonomy" id="412755"/>
    <lineage>
        <taxon>unclassified sequences</taxon>
        <taxon>metagenomes</taxon>
        <taxon>ecological metagenomes</taxon>
    </lineage>
</organism>
<comment type="caution">
    <text evidence="1">The sequence shown here is derived from an EMBL/GenBank/DDBJ whole genome shotgun (WGS) entry which is preliminary data.</text>
</comment>
<dbReference type="InterPro" id="IPR008969">
    <property type="entry name" value="CarboxyPept-like_regulatory"/>
</dbReference>
<dbReference type="Gene3D" id="2.60.40.1120">
    <property type="entry name" value="Carboxypeptidase-like, regulatory domain"/>
    <property type="match status" value="2"/>
</dbReference>
<dbReference type="SUPFAM" id="SSF49464">
    <property type="entry name" value="Carboxypeptidase regulatory domain-like"/>
    <property type="match status" value="1"/>
</dbReference>
<dbReference type="InterPro" id="IPR013784">
    <property type="entry name" value="Carb-bd-like_fold"/>
</dbReference>
<protein>
    <submittedName>
        <fullName evidence="1">Uncharacterized protein</fullName>
    </submittedName>
</protein>
<accession>X1VNQ8</accession>
<gene>
    <name evidence="1" type="ORF">S12H4_56570</name>
</gene>
<proteinExistence type="predicted"/>
<dbReference type="EMBL" id="BARW01036448">
    <property type="protein sequence ID" value="GAJ17966.1"/>
    <property type="molecule type" value="Genomic_DNA"/>
</dbReference>
<sequence>QLPVQNTTVITSIRESSSGDNDGKIFFSVASQALKNIKGFVVDESGYAIGNAEIYAYQPQGFGGGHATTDTAGKFTLKVGMNGVWTIGAFKPGLPGVQEKSVEVKDESVAGDGNTGTGGADVYLNGSIIHDAASNNAGSNPLQLKLKRPSYTISGKVLNASSTAIAYAPVWAYEPTSWGHADTMTDASGNYILYVDAGTWTVEADAYGVGWL</sequence>
<name>X1VNQ8_9ZZZZ</name>
<dbReference type="AlphaFoldDB" id="X1VNQ8"/>
<dbReference type="GO" id="GO:0030246">
    <property type="term" value="F:carbohydrate binding"/>
    <property type="evidence" value="ECO:0007669"/>
    <property type="project" value="InterPro"/>
</dbReference>
<dbReference type="SUPFAM" id="SSF49452">
    <property type="entry name" value="Starch-binding domain-like"/>
    <property type="match status" value="1"/>
</dbReference>
<feature type="non-terminal residue" evidence="1">
    <location>
        <position position="212"/>
    </location>
</feature>
<feature type="non-terminal residue" evidence="1">
    <location>
        <position position="1"/>
    </location>
</feature>